<feature type="region of interest" description="Disordered" evidence="1">
    <location>
        <begin position="653"/>
        <end position="675"/>
    </location>
</feature>
<evidence type="ECO:0000313" key="2">
    <source>
        <dbReference type="EMBL" id="GEU50494.1"/>
    </source>
</evidence>
<proteinExistence type="predicted"/>
<dbReference type="EMBL" id="BKCJ010002722">
    <property type="protein sequence ID" value="GEU50494.1"/>
    <property type="molecule type" value="Genomic_DNA"/>
</dbReference>
<name>A0A6L2KRI9_TANCI</name>
<comment type="caution">
    <text evidence="2">The sequence shown here is derived from an EMBL/GenBank/DDBJ whole genome shotgun (WGS) entry which is preliminary data.</text>
</comment>
<feature type="region of interest" description="Disordered" evidence="1">
    <location>
        <begin position="144"/>
        <end position="164"/>
    </location>
</feature>
<reference evidence="2" key="1">
    <citation type="journal article" date="2019" name="Sci. Rep.">
        <title>Draft genome of Tanacetum cinerariifolium, the natural source of mosquito coil.</title>
        <authorList>
            <person name="Yamashiro T."/>
            <person name="Shiraishi A."/>
            <person name="Satake H."/>
            <person name="Nakayama K."/>
        </authorList>
    </citation>
    <scope>NUCLEOTIDE SEQUENCE</scope>
</reference>
<protein>
    <recommendedName>
        <fullName evidence="3">Reverse transcriptase domain-containing protein</fullName>
    </recommendedName>
</protein>
<feature type="region of interest" description="Disordered" evidence="1">
    <location>
        <begin position="58"/>
        <end position="89"/>
    </location>
</feature>
<dbReference type="AlphaFoldDB" id="A0A6L2KRI9"/>
<sequence length="768" mass="87899">MARGRGGIIGRGLLSYARPRTVDESLTDPTFNGDMPRGKGGITRRVGFSYALHGTRNKILDDSTSNDDMSRGRGRNTRKGGLSYAPQGTRDKIISDSTYNGNGNETSRENVVVTNSGSRSAIESSWNLSLTDCRKQLSVVNGFNNPNPNSFDDSQNLSDSSPQPQYETYPCELCGNDSHYGYDCPPRFSLVYEQEPCYNQNYNENYYPHNLPRFLCCNNCEGPHESFQCQSMNQNFFEPTPCYEPNSFSFDQYQHLQSFVTQQLPQRSNEDIRLEMAKLIKNNRILLNNNIFPHEEASMEVLLAKERILKLIQAWDEKQTELWSLPKLLPQLLNDSRTIDKMLKQREHAANLAVQQEQEEQAAQIFTPYWNFSMINDDEEHSIQYKEYLENSSNAITTVLPTEEPEYSLSMGYKHLSTIPETELDEVIKSSVKNLVQIPSEYEVTFDDESECDVPVKDESSLIFTTFSNPLFDCNNDFTSSDDVSLSNENVPMENFKVYSNSLFDDEEINSDKIDPHYFNTESDLIESLSNRDTLFDSSPKFDYLEEFSGELMPTSIINEERIKRECEEYISLMEKLLAINSFPRPLENFHANTINETLPTSTIPIEDSDSLREEIDIFTDMDDLMPPRIKSDDYDSERDIHFLEELLGNDSISIPKNESSNFDHNDDPSFPRPPPEPPDVKFFFDFEPNSGELISAVMNNIDELNKDECFDPGGGEIDVFANFKDDDYFPFIFVIRIFLPYLIYPKVSPLLLSAGSEDTIFYPGIST</sequence>
<gene>
    <name evidence="2" type="ORF">Tci_022472</name>
</gene>
<evidence type="ECO:0008006" key="3">
    <source>
        <dbReference type="Google" id="ProtNLM"/>
    </source>
</evidence>
<accession>A0A6L2KRI9</accession>
<evidence type="ECO:0000256" key="1">
    <source>
        <dbReference type="SAM" id="MobiDB-lite"/>
    </source>
</evidence>
<organism evidence="2">
    <name type="scientific">Tanacetum cinerariifolium</name>
    <name type="common">Dalmatian daisy</name>
    <name type="synonym">Chrysanthemum cinerariifolium</name>
    <dbReference type="NCBI Taxonomy" id="118510"/>
    <lineage>
        <taxon>Eukaryota</taxon>
        <taxon>Viridiplantae</taxon>
        <taxon>Streptophyta</taxon>
        <taxon>Embryophyta</taxon>
        <taxon>Tracheophyta</taxon>
        <taxon>Spermatophyta</taxon>
        <taxon>Magnoliopsida</taxon>
        <taxon>eudicotyledons</taxon>
        <taxon>Gunneridae</taxon>
        <taxon>Pentapetalae</taxon>
        <taxon>asterids</taxon>
        <taxon>campanulids</taxon>
        <taxon>Asterales</taxon>
        <taxon>Asteraceae</taxon>
        <taxon>Asteroideae</taxon>
        <taxon>Anthemideae</taxon>
        <taxon>Anthemidinae</taxon>
        <taxon>Tanacetum</taxon>
    </lineage>
</organism>